<dbReference type="PRINTS" id="PR00292">
    <property type="entry name" value="POTATOINHBTR"/>
</dbReference>
<reference evidence="4 5" key="1">
    <citation type="journal article" date="2014" name="PLoS ONE">
        <title>Global Analysis of Gene Expression Profiles in Physic Nut (Jatropha curcas L.) Seedlings Exposed to Salt Stress.</title>
        <authorList>
            <person name="Zhang L."/>
            <person name="Zhang C."/>
            <person name="Wu P."/>
            <person name="Chen Y."/>
            <person name="Li M."/>
            <person name="Jiang H."/>
            <person name="Wu G."/>
        </authorList>
    </citation>
    <scope>NUCLEOTIDE SEQUENCE [LARGE SCALE GENOMIC DNA]</scope>
    <source>
        <strain evidence="5">cv. GZQX0401</strain>
        <tissue evidence="4">Young leaves</tissue>
    </source>
</reference>
<keyword evidence="3" id="KW-0722">Serine protease inhibitor</keyword>
<dbReference type="AlphaFoldDB" id="A0A067KU28"/>
<evidence type="ECO:0000256" key="2">
    <source>
        <dbReference type="ARBA" id="ARBA00022690"/>
    </source>
</evidence>
<keyword evidence="2" id="KW-0646">Protease inhibitor</keyword>
<proteinExistence type="inferred from homology"/>
<keyword evidence="5" id="KW-1185">Reference proteome</keyword>
<dbReference type="InterPro" id="IPR036354">
    <property type="entry name" value="Prot_inh_pot1_sf"/>
</dbReference>
<evidence type="ECO:0000313" key="4">
    <source>
        <dbReference type="EMBL" id="KDP35354.1"/>
    </source>
</evidence>
<dbReference type="Pfam" id="PF00280">
    <property type="entry name" value="potato_inhibit"/>
    <property type="match status" value="1"/>
</dbReference>
<dbReference type="PANTHER" id="PTHR33091:SF83">
    <property type="entry name" value="SERINE PROTEASE INHIBITOR, POTATO INHIBITOR I-TYPE FAMILY PROTEIN-RELATED"/>
    <property type="match status" value="1"/>
</dbReference>
<dbReference type="PROSITE" id="PS00285">
    <property type="entry name" value="POTATO_INHIBITOR"/>
    <property type="match status" value="1"/>
</dbReference>
<gene>
    <name evidence="4" type="ORF">JCGZ_10338</name>
</gene>
<accession>A0A067KU28</accession>
<organism evidence="4 5">
    <name type="scientific">Jatropha curcas</name>
    <name type="common">Barbados nut</name>
    <dbReference type="NCBI Taxonomy" id="180498"/>
    <lineage>
        <taxon>Eukaryota</taxon>
        <taxon>Viridiplantae</taxon>
        <taxon>Streptophyta</taxon>
        <taxon>Embryophyta</taxon>
        <taxon>Tracheophyta</taxon>
        <taxon>Spermatophyta</taxon>
        <taxon>Magnoliopsida</taxon>
        <taxon>eudicotyledons</taxon>
        <taxon>Gunneridae</taxon>
        <taxon>Pentapetalae</taxon>
        <taxon>rosids</taxon>
        <taxon>fabids</taxon>
        <taxon>Malpighiales</taxon>
        <taxon>Euphorbiaceae</taxon>
        <taxon>Crotonoideae</taxon>
        <taxon>Jatropheae</taxon>
        <taxon>Jatropha</taxon>
    </lineage>
</organism>
<dbReference type="GO" id="GO:0009611">
    <property type="term" value="P:response to wounding"/>
    <property type="evidence" value="ECO:0007669"/>
    <property type="project" value="InterPro"/>
</dbReference>
<dbReference type="InterPro" id="IPR000864">
    <property type="entry name" value="Prot_inh_pot1"/>
</dbReference>
<evidence type="ECO:0000313" key="5">
    <source>
        <dbReference type="Proteomes" id="UP000027138"/>
    </source>
</evidence>
<dbReference type="GO" id="GO:0004867">
    <property type="term" value="F:serine-type endopeptidase inhibitor activity"/>
    <property type="evidence" value="ECO:0007669"/>
    <property type="project" value="UniProtKB-KW"/>
</dbReference>
<name>A0A067KU28_JATCU</name>
<sequence length="71" mass="7501">MADICPPGKRSWPELLGANGKAAAALIEKENSNVNAIVLNEMSPVTPDFRCGRVRVVVNDCGVVVRVPVVG</sequence>
<comment type="similarity">
    <text evidence="1">Belongs to the protease inhibitor I13 (potato type I serine protease inhibitor) family.</text>
</comment>
<dbReference type="Proteomes" id="UP000027138">
    <property type="component" value="Unassembled WGS sequence"/>
</dbReference>
<dbReference type="EMBL" id="KK914488">
    <property type="protein sequence ID" value="KDP35354.1"/>
    <property type="molecule type" value="Genomic_DNA"/>
</dbReference>
<protein>
    <submittedName>
        <fullName evidence="4">Uncharacterized protein</fullName>
    </submittedName>
</protein>
<dbReference type="PANTHER" id="PTHR33091">
    <property type="entry name" value="PROTEIN, PUTATIVE, EXPRESSED-RELATED"/>
    <property type="match status" value="1"/>
</dbReference>
<evidence type="ECO:0000256" key="1">
    <source>
        <dbReference type="ARBA" id="ARBA00008210"/>
    </source>
</evidence>
<dbReference type="SUPFAM" id="SSF54654">
    <property type="entry name" value="CI-2 family of serine protease inhibitors"/>
    <property type="match status" value="1"/>
</dbReference>
<dbReference type="Gene3D" id="3.30.10.10">
    <property type="entry name" value="Trypsin Inhibitor V, subunit A"/>
    <property type="match status" value="1"/>
</dbReference>
<evidence type="ECO:0000256" key="3">
    <source>
        <dbReference type="ARBA" id="ARBA00022900"/>
    </source>
</evidence>